<protein>
    <submittedName>
        <fullName evidence="2">Serine endoprotease</fullName>
    </submittedName>
</protein>
<dbReference type="InterPro" id="IPR027065">
    <property type="entry name" value="Lon_Prtase"/>
</dbReference>
<dbReference type="Gene3D" id="3.30.230.10">
    <property type="match status" value="1"/>
</dbReference>
<keyword evidence="2" id="KW-0378">Hydrolase</keyword>
<dbReference type="SUPFAM" id="SSF54211">
    <property type="entry name" value="Ribosomal protein S5 domain 2-like"/>
    <property type="match status" value="1"/>
</dbReference>
<dbReference type="GO" id="GO:0004176">
    <property type="term" value="F:ATP-dependent peptidase activity"/>
    <property type="evidence" value="ECO:0007669"/>
    <property type="project" value="InterPro"/>
</dbReference>
<dbReference type="GO" id="GO:0004252">
    <property type="term" value="F:serine-type endopeptidase activity"/>
    <property type="evidence" value="ECO:0007669"/>
    <property type="project" value="InterPro"/>
</dbReference>
<dbReference type="Proteomes" id="UP000271587">
    <property type="component" value="Chromosome"/>
</dbReference>
<dbReference type="InterPro" id="IPR014721">
    <property type="entry name" value="Ribsml_uS5_D2-typ_fold_subgr"/>
</dbReference>
<reference evidence="2 3" key="1">
    <citation type="submission" date="2018-11" db="EMBL/GenBank/DDBJ databases">
        <authorList>
            <person name="Kleinhagauer T."/>
            <person name="Glaeser S.P."/>
            <person name="Spergser J."/>
            <person name="Ruckert C."/>
            <person name="Kaempfer P."/>
            <person name="Busse H.-J."/>
        </authorList>
    </citation>
    <scope>NUCLEOTIDE SEQUENCE [LARGE SCALE GENOMIC DNA]</scope>
    <source>
        <strain evidence="2 3">W8</strain>
    </source>
</reference>
<dbReference type="Pfam" id="PF13180">
    <property type="entry name" value="PDZ_2"/>
    <property type="match status" value="1"/>
</dbReference>
<dbReference type="GO" id="GO:0006508">
    <property type="term" value="P:proteolysis"/>
    <property type="evidence" value="ECO:0007669"/>
    <property type="project" value="UniProtKB-KW"/>
</dbReference>
<keyword evidence="3" id="KW-1185">Reference proteome</keyword>
<gene>
    <name evidence="2" type="ORF">CGERO_02880</name>
</gene>
<organism evidence="2 3">
    <name type="scientific">Corynebacterium gerontici</name>
    <dbReference type="NCBI Taxonomy" id="2079234"/>
    <lineage>
        <taxon>Bacteria</taxon>
        <taxon>Bacillati</taxon>
        <taxon>Actinomycetota</taxon>
        <taxon>Actinomycetes</taxon>
        <taxon>Mycobacteriales</taxon>
        <taxon>Corynebacteriaceae</taxon>
        <taxon>Corynebacterium</taxon>
    </lineage>
</organism>
<evidence type="ECO:0000313" key="2">
    <source>
        <dbReference type="EMBL" id="AZA10900.1"/>
    </source>
</evidence>
<keyword evidence="2" id="KW-0645">Protease</keyword>
<dbReference type="PANTHER" id="PTHR10046">
    <property type="entry name" value="ATP DEPENDENT LON PROTEASE FAMILY MEMBER"/>
    <property type="match status" value="1"/>
</dbReference>
<dbReference type="Gene3D" id="2.30.42.10">
    <property type="match status" value="1"/>
</dbReference>
<sequence>MVALSSLLLMPEIPGTDVQFTVPYAIESPGPTFNTLGSVDGKEVVRVSGVPTDQTHGNLNMTTVAVTSGITLPQAIAEGLWSENSLVPIEQIFPQNISREEQQEVNDADFAASEASATTAALHYLDRPMEVQVAQVLDEGPAQNKLEAGDVVLKVDGKKVDSPEAVKSIIEEFAPGDEVDVTVKRGERETTQKVTLGERPHAKTPTAFLGITMQETSAEGIEVTYNLEDIGGPSAGLIFALAVVDKLDDRDISGGKFVAGTGTIDGEGNVGPIGGITHKIRASEEAGAEIFLAPAGNCAEVNAMHPEHIVVAKVSTLEEAVEALEGFQRGQTVATCE</sequence>
<evidence type="ECO:0000259" key="1">
    <source>
        <dbReference type="SMART" id="SM00228"/>
    </source>
</evidence>
<name>A0A3G6J3B0_9CORY</name>
<dbReference type="InterPro" id="IPR008269">
    <property type="entry name" value="Lon_proteolytic"/>
</dbReference>
<dbReference type="InterPro" id="IPR020568">
    <property type="entry name" value="Ribosomal_Su5_D2-typ_SF"/>
</dbReference>
<dbReference type="Pfam" id="PF05362">
    <property type="entry name" value="Lon_C"/>
    <property type="match status" value="1"/>
</dbReference>
<dbReference type="InterPro" id="IPR036034">
    <property type="entry name" value="PDZ_sf"/>
</dbReference>
<feature type="domain" description="PDZ" evidence="1">
    <location>
        <begin position="108"/>
        <end position="187"/>
    </location>
</feature>
<dbReference type="KEGG" id="cgk:CGERO_02880"/>
<dbReference type="InterPro" id="IPR001478">
    <property type="entry name" value="PDZ"/>
</dbReference>
<dbReference type="SMART" id="SM00228">
    <property type="entry name" value="PDZ"/>
    <property type="match status" value="1"/>
</dbReference>
<accession>A0A3G6J3B0</accession>
<dbReference type="SUPFAM" id="SSF50156">
    <property type="entry name" value="PDZ domain-like"/>
    <property type="match status" value="1"/>
</dbReference>
<dbReference type="AlphaFoldDB" id="A0A3G6J3B0"/>
<evidence type="ECO:0000313" key="3">
    <source>
        <dbReference type="Proteomes" id="UP000271587"/>
    </source>
</evidence>
<dbReference type="GO" id="GO:0005524">
    <property type="term" value="F:ATP binding"/>
    <property type="evidence" value="ECO:0007669"/>
    <property type="project" value="InterPro"/>
</dbReference>
<proteinExistence type="predicted"/>
<dbReference type="GO" id="GO:0030163">
    <property type="term" value="P:protein catabolic process"/>
    <property type="evidence" value="ECO:0007669"/>
    <property type="project" value="InterPro"/>
</dbReference>
<dbReference type="EMBL" id="CP033897">
    <property type="protein sequence ID" value="AZA10900.1"/>
    <property type="molecule type" value="Genomic_DNA"/>
</dbReference>